<sequence length="305" mass="32741">MRVVRFISPATGRSALGVDDGEVITELSGLTGVADLLRLPLAEVRERCAAADGPRHETAKARLLPPVDGRMEVWAAGVTYERSRDARKVESEKAADVYELVYDAERPELFFKSAAWRVTGDGESVAIRADSAVDVPEPELGLVLNRHAEIAGYTVVNDMSSRTIEGENPLYLPQAKVYLGGCGVGPAIRPAWEVADPYALAIELVIRRDGEVAWSGTASTAQLHRRLDDLVAYLFRADVFPDGVVLATGTCLVPDLPFTLRPGDEIAITIAEVGTLTSSVVEGKENLAWLAAAADDPARRAPGLP</sequence>
<dbReference type="Pfam" id="PF01557">
    <property type="entry name" value="FAA_hydrolase"/>
    <property type="match status" value="1"/>
</dbReference>
<dbReference type="GO" id="GO:0046872">
    <property type="term" value="F:metal ion binding"/>
    <property type="evidence" value="ECO:0007669"/>
    <property type="project" value="UniProtKB-KW"/>
</dbReference>
<dbReference type="EMBL" id="VFPQ01000001">
    <property type="protein sequence ID" value="TQM77253.1"/>
    <property type="molecule type" value="Genomic_DNA"/>
</dbReference>
<dbReference type="InterPro" id="IPR051121">
    <property type="entry name" value="FAH"/>
</dbReference>
<protein>
    <submittedName>
        <fullName evidence="4">2-dehydro-3-deoxy-D-arabinonate dehydratase</fullName>
    </submittedName>
</protein>
<comment type="similarity">
    <text evidence="1">Belongs to the FAH family.</text>
</comment>
<comment type="caution">
    <text evidence="4">The sequence shown here is derived from an EMBL/GenBank/DDBJ whole genome shotgun (WGS) entry which is preliminary data.</text>
</comment>
<dbReference type="Gene3D" id="3.90.850.10">
    <property type="entry name" value="Fumarylacetoacetase-like, C-terminal domain"/>
    <property type="match status" value="1"/>
</dbReference>
<dbReference type="AlphaFoldDB" id="A0A543J353"/>
<dbReference type="RefSeq" id="WP_142261016.1">
    <property type="nucleotide sequence ID" value="NZ_BMPV01000002.1"/>
</dbReference>
<dbReference type="PANTHER" id="PTHR42796">
    <property type="entry name" value="FUMARYLACETOACETATE HYDROLASE DOMAIN-CONTAINING PROTEIN 2A-RELATED"/>
    <property type="match status" value="1"/>
</dbReference>
<evidence type="ECO:0000313" key="4">
    <source>
        <dbReference type="EMBL" id="TQM77253.1"/>
    </source>
</evidence>
<evidence type="ECO:0000313" key="5">
    <source>
        <dbReference type="Proteomes" id="UP000319213"/>
    </source>
</evidence>
<name>A0A543J353_9ACTN</name>
<keyword evidence="5" id="KW-1185">Reference proteome</keyword>
<dbReference type="InterPro" id="IPR011234">
    <property type="entry name" value="Fumarylacetoacetase-like_C"/>
</dbReference>
<evidence type="ECO:0000256" key="2">
    <source>
        <dbReference type="ARBA" id="ARBA00022723"/>
    </source>
</evidence>
<reference evidence="4 5" key="1">
    <citation type="submission" date="2019-06" db="EMBL/GenBank/DDBJ databases">
        <title>Sequencing the genomes of 1000 actinobacteria strains.</title>
        <authorList>
            <person name="Klenk H.-P."/>
        </authorList>
    </citation>
    <scope>NUCLEOTIDE SEQUENCE [LARGE SCALE GENOMIC DNA]</scope>
    <source>
        <strain evidence="4 5">DSM 43186</strain>
    </source>
</reference>
<evidence type="ECO:0000256" key="1">
    <source>
        <dbReference type="ARBA" id="ARBA00010211"/>
    </source>
</evidence>
<keyword evidence="2" id="KW-0479">Metal-binding</keyword>
<dbReference type="PANTHER" id="PTHR42796:SF7">
    <property type="entry name" value="2-DEHYDRO-3-DEOXY-D-ARABINONATE DEHYDRATASE"/>
    <property type="match status" value="1"/>
</dbReference>
<dbReference type="InterPro" id="IPR036663">
    <property type="entry name" value="Fumarylacetoacetase_C_sf"/>
</dbReference>
<gene>
    <name evidence="4" type="ORF">FHX40_4010</name>
</gene>
<evidence type="ECO:0000259" key="3">
    <source>
        <dbReference type="Pfam" id="PF01557"/>
    </source>
</evidence>
<organism evidence="4 5">
    <name type="scientific">Thermopolyspora flexuosa</name>
    <dbReference type="NCBI Taxonomy" id="103836"/>
    <lineage>
        <taxon>Bacteria</taxon>
        <taxon>Bacillati</taxon>
        <taxon>Actinomycetota</taxon>
        <taxon>Actinomycetes</taxon>
        <taxon>Streptosporangiales</taxon>
        <taxon>Streptosporangiaceae</taxon>
        <taxon>Thermopolyspora</taxon>
    </lineage>
</organism>
<accession>A0A543J353</accession>
<dbReference type="Proteomes" id="UP000319213">
    <property type="component" value="Unassembled WGS sequence"/>
</dbReference>
<dbReference type="GO" id="GO:0003824">
    <property type="term" value="F:catalytic activity"/>
    <property type="evidence" value="ECO:0007669"/>
    <property type="project" value="InterPro"/>
</dbReference>
<dbReference type="OrthoDB" id="9779415at2"/>
<dbReference type="SUPFAM" id="SSF56529">
    <property type="entry name" value="FAH"/>
    <property type="match status" value="1"/>
</dbReference>
<proteinExistence type="inferred from homology"/>
<dbReference type="GO" id="GO:0044281">
    <property type="term" value="P:small molecule metabolic process"/>
    <property type="evidence" value="ECO:0007669"/>
    <property type="project" value="UniProtKB-ARBA"/>
</dbReference>
<feature type="domain" description="Fumarylacetoacetase-like C-terminal" evidence="3">
    <location>
        <begin position="104"/>
        <end position="281"/>
    </location>
</feature>